<sequence>LSGSGVGLSVEFELGIIFLLTFFKSMTWCFLTGMGLAMVYSSCHHDLQPVSSPSRFHKKTVADS</sequence>
<evidence type="ECO:0000313" key="2">
    <source>
        <dbReference type="EMBL" id="NXM30967.1"/>
    </source>
</evidence>
<organism evidence="2 3">
    <name type="scientific">Oxyruncus cristatus</name>
    <name type="common">sharpbill</name>
    <dbReference type="NCBI Taxonomy" id="114331"/>
    <lineage>
        <taxon>Eukaryota</taxon>
        <taxon>Metazoa</taxon>
        <taxon>Chordata</taxon>
        <taxon>Craniata</taxon>
        <taxon>Vertebrata</taxon>
        <taxon>Euteleostomi</taxon>
        <taxon>Archelosauria</taxon>
        <taxon>Archosauria</taxon>
        <taxon>Dinosauria</taxon>
        <taxon>Saurischia</taxon>
        <taxon>Theropoda</taxon>
        <taxon>Coelurosauria</taxon>
        <taxon>Aves</taxon>
        <taxon>Neognathae</taxon>
        <taxon>Neoaves</taxon>
        <taxon>Telluraves</taxon>
        <taxon>Australaves</taxon>
        <taxon>Passeriformes</taxon>
        <taxon>Cotingidae</taxon>
        <taxon>Oxyruncus</taxon>
    </lineage>
</organism>
<gene>
    <name evidence="2" type="primary">Minos1_0</name>
    <name evidence="2" type="ORF">OXYCRI_R15713</name>
</gene>
<dbReference type="Proteomes" id="UP000564466">
    <property type="component" value="Unassembled WGS sequence"/>
</dbReference>
<reference evidence="2 3" key="1">
    <citation type="submission" date="2019-09" db="EMBL/GenBank/DDBJ databases">
        <title>Bird 10,000 Genomes (B10K) Project - Family phase.</title>
        <authorList>
            <person name="Zhang G."/>
        </authorList>
    </citation>
    <scope>NUCLEOTIDE SEQUENCE [LARGE SCALE GENOMIC DNA]</scope>
    <source>
        <strain evidence="2">B10K-DU-002-07</strain>
        <tissue evidence="2">Muscle</tissue>
    </source>
</reference>
<evidence type="ECO:0000313" key="3">
    <source>
        <dbReference type="Proteomes" id="UP000564466"/>
    </source>
</evidence>
<feature type="non-terminal residue" evidence="2">
    <location>
        <position position="64"/>
    </location>
</feature>
<keyword evidence="1" id="KW-0472">Membrane</keyword>
<keyword evidence="1" id="KW-1133">Transmembrane helix</keyword>
<dbReference type="AlphaFoldDB" id="A0A7L0ZQ66"/>
<comment type="caution">
    <text evidence="2">The sequence shown here is derived from an EMBL/GenBank/DDBJ whole genome shotgun (WGS) entry which is preliminary data.</text>
</comment>
<feature type="non-terminal residue" evidence="2">
    <location>
        <position position="1"/>
    </location>
</feature>
<evidence type="ECO:0000256" key="1">
    <source>
        <dbReference type="SAM" id="Phobius"/>
    </source>
</evidence>
<protein>
    <submittedName>
        <fullName evidence="2">MIC10 protein</fullName>
    </submittedName>
</protein>
<accession>A0A7L0ZQ66</accession>
<name>A0A7L0ZQ66_9PASS</name>
<keyword evidence="1" id="KW-0812">Transmembrane</keyword>
<feature type="transmembrane region" description="Helical" evidence="1">
    <location>
        <begin position="16"/>
        <end position="40"/>
    </location>
</feature>
<keyword evidence="3" id="KW-1185">Reference proteome</keyword>
<dbReference type="EMBL" id="VXAY01004283">
    <property type="protein sequence ID" value="NXM30967.1"/>
    <property type="molecule type" value="Genomic_DNA"/>
</dbReference>
<proteinExistence type="predicted"/>